<organism evidence="1 2">
    <name type="scientific">Pararge aegeria aegeria</name>
    <dbReference type="NCBI Taxonomy" id="348720"/>
    <lineage>
        <taxon>Eukaryota</taxon>
        <taxon>Metazoa</taxon>
        <taxon>Ecdysozoa</taxon>
        <taxon>Arthropoda</taxon>
        <taxon>Hexapoda</taxon>
        <taxon>Insecta</taxon>
        <taxon>Pterygota</taxon>
        <taxon>Neoptera</taxon>
        <taxon>Endopterygota</taxon>
        <taxon>Lepidoptera</taxon>
        <taxon>Glossata</taxon>
        <taxon>Ditrysia</taxon>
        <taxon>Papilionoidea</taxon>
        <taxon>Nymphalidae</taxon>
        <taxon>Satyrinae</taxon>
        <taxon>Satyrini</taxon>
        <taxon>Parargina</taxon>
        <taxon>Pararge</taxon>
    </lineage>
</organism>
<sequence length="126" mass="14194">MSENVLSFKADASDNKARYTCEAKNIMISNTLKAEIDLTVLLRIGGLHTPLIMEWLVDGWRTQNYEIAAVTIPKIKLKTTPTPNEAARWIYALKICTVVECNVGADAVLGYQDSSIHRWKILCKLR</sequence>
<keyword evidence="2" id="KW-1185">Reference proteome</keyword>
<protein>
    <submittedName>
        <fullName evidence="1">Jg8288 protein</fullName>
    </submittedName>
</protein>
<comment type="caution">
    <text evidence="1">The sequence shown here is derived from an EMBL/GenBank/DDBJ whole genome shotgun (WGS) entry which is preliminary data.</text>
</comment>
<dbReference type="EMBL" id="CAKXAJ010024929">
    <property type="protein sequence ID" value="CAH2232971.1"/>
    <property type="molecule type" value="Genomic_DNA"/>
</dbReference>
<accession>A0A8S4R7U6</accession>
<name>A0A8S4R7U6_9NEOP</name>
<reference evidence="1" key="1">
    <citation type="submission" date="2022-03" db="EMBL/GenBank/DDBJ databases">
        <authorList>
            <person name="Lindestad O."/>
        </authorList>
    </citation>
    <scope>NUCLEOTIDE SEQUENCE</scope>
</reference>
<evidence type="ECO:0000313" key="1">
    <source>
        <dbReference type="EMBL" id="CAH2232971.1"/>
    </source>
</evidence>
<dbReference type="Proteomes" id="UP000838756">
    <property type="component" value="Unassembled WGS sequence"/>
</dbReference>
<dbReference type="AlphaFoldDB" id="A0A8S4R7U6"/>
<proteinExistence type="predicted"/>
<dbReference type="OrthoDB" id="10028801at2759"/>
<gene>
    <name evidence="1" type="primary">jg8288</name>
    <name evidence="1" type="ORF">PAEG_LOCUS11134</name>
</gene>
<evidence type="ECO:0000313" key="2">
    <source>
        <dbReference type="Proteomes" id="UP000838756"/>
    </source>
</evidence>